<dbReference type="InterPro" id="IPR027417">
    <property type="entry name" value="P-loop_NTPase"/>
</dbReference>
<dbReference type="GO" id="GO:0004386">
    <property type="term" value="F:helicase activity"/>
    <property type="evidence" value="ECO:0007669"/>
    <property type="project" value="UniProtKB-KW"/>
</dbReference>
<evidence type="ECO:0000313" key="8">
    <source>
        <dbReference type="Proteomes" id="UP000020681"/>
    </source>
</evidence>
<accession>A0ABN0QXN4</accession>
<feature type="region of interest" description="Disordered" evidence="5">
    <location>
        <begin position="338"/>
        <end position="363"/>
    </location>
</feature>
<keyword evidence="1" id="KW-0547">Nucleotide-binding</keyword>
<evidence type="ECO:0000259" key="6">
    <source>
        <dbReference type="Pfam" id="PF00580"/>
    </source>
</evidence>
<comment type="caution">
    <text evidence="7">The sequence shown here is derived from an EMBL/GenBank/DDBJ whole genome shotgun (WGS) entry which is preliminary data.</text>
</comment>
<name>A0ABN0QXN4_MYCUL</name>
<evidence type="ECO:0000256" key="4">
    <source>
        <dbReference type="ARBA" id="ARBA00022840"/>
    </source>
</evidence>
<keyword evidence="3 7" id="KW-0347">Helicase</keyword>
<dbReference type="EMBL" id="JAOL01000120">
    <property type="protein sequence ID" value="EUA89542.1"/>
    <property type="molecule type" value="Genomic_DNA"/>
</dbReference>
<feature type="region of interest" description="Disordered" evidence="5">
    <location>
        <begin position="209"/>
        <end position="268"/>
    </location>
</feature>
<dbReference type="Pfam" id="PF00580">
    <property type="entry name" value="UvrD-helicase"/>
    <property type="match status" value="1"/>
</dbReference>
<dbReference type="PANTHER" id="PTHR11070:SF59">
    <property type="entry name" value="DNA 3'-5' HELICASE"/>
    <property type="match status" value="1"/>
</dbReference>
<reference evidence="7 8" key="1">
    <citation type="submission" date="2014-01" db="EMBL/GenBank/DDBJ databases">
        <authorList>
            <person name="Dobos K."/>
            <person name="Lenaerts A."/>
            <person name="Ordway D."/>
            <person name="DeGroote M.A."/>
            <person name="Parker T."/>
            <person name="Sizemore C."/>
            <person name="Tallon L.J."/>
            <person name="Sadzewicz L.K."/>
            <person name="Sengamalay N."/>
            <person name="Fraser C.M."/>
            <person name="Hine E."/>
            <person name="Shefchek K.A."/>
            <person name="Das S.P."/>
            <person name="Tettelin H."/>
        </authorList>
    </citation>
    <scope>NUCLEOTIDE SEQUENCE [LARGE SCALE GENOMIC DNA]</scope>
    <source>
        <strain evidence="7 8">Harvey</strain>
    </source>
</reference>
<protein>
    <submittedName>
        <fullName evidence="7">UvrD/REP helicase N-terminal domain protein</fullName>
    </submittedName>
</protein>
<dbReference type="InterPro" id="IPR000212">
    <property type="entry name" value="DNA_helicase_UvrD/REP"/>
</dbReference>
<dbReference type="Proteomes" id="UP000020681">
    <property type="component" value="Unassembled WGS sequence"/>
</dbReference>
<proteinExistence type="predicted"/>
<organism evidence="7 8">
    <name type="scientific">Mycobacterium ulcerans str. Harvey</name>
    <dbReference type="NCBI Taxonomy" id="1299332"/>
    <lineage>
        <taxon>Bacteria</taxon>
        <taxon>Bacillati</taxon>
        <taxon>Actinomycetota</taxon>
        <taxon>Actinomycetes</taxon>
        <taxon>Mycobacteriales</taxon>
        <taxon>Mycobacteriaceae</taxon>
        <taxon>Mycobacterium</taxon>
        <taxon>Mycobacterium ulcerans group</taxon>
    </lineage>
</organism>
<keyword evidence="2" id="KW-0378">Hydrolase</keyword>
<dbReference type="PANTHER" id="PTHR11070">
    <property type="entry name" value="UVRD / RECB / PCRA DNA HELICASE FAMILY MEMBER"/>
    <property type="match status" value="1"/>
</dbReference>
<dbReference type="InterPro" id="IPR014016">
    <property type="entry name" value="UvrD-like_ATP-bd"/>
</dbReference>
<evidence type="ECO:0000256" key="5">
    <source>
        <dbReference type="SAM" id="MobiDB-lite"/>
    </source>
</evidence>
<feature type="domain" description="UvrD-like helicase ATP-binding" evidence="6">
    <location>
        <begin position="19"/>
        <end position="97"/>
    </location>
</feature>
<keyword evidence="8" id="KW-1185">Reference proteome</keyword>
<evidence type="ECO:0000256" key="3">
    <source>
        <dbReference type="ARBA" id="ARBA00022806"/>
    </source>
</evidence>
<dbReference type="Gene3D" id="3.40.50.300">
    <property type="entry name" value="P-loop containing nucleotide triphosphate hydrolases"/>
    <property type="match status" value="2"/>
</dbReference>
<keyword evidence="4" id="KW-0067">ATP-binding</keyword>
<evidence type="ECO:0000256" key="1">
    <source>
        <dbReference type="ARBA" id="ARBA00022741"/>
    </source>
</evidence>
<evidence type="ECO:0000256" key="2">
    <source>
        <dbReference type="ARBA" id="ARBA00022801"/>
    </source>
</evidence>
<sequence>MMLLRAAVGTATPQATAPALGVAELVGSALEAFASDPELLAAERARLRFLLVDDAQQLDPQAARLVEVLAAGAEFALIAGDPNQAVFGFRGGEPAGLLGGPLDGGPAVTLTMSHRCAPAVARAVSGIARRLPGGSAGRHIDGTGTEDGSVTVRLAATAHAEAAAIADALRRAHLVDGVPWSQMAVIVRSVPRVAARLPRALAAAGVPVSIPRSGVTGRGTRGRRAAYGSGCDRRRAQRRSGAGTDHRTHRPRGPRQAAAAAPHPAARRRRSFARGFRGLAGCDVVRGWAPCSRVSGVKPAARATVWAATAGACRAGRGNAMPPCGPRPALHPVGRMASVGSAESLARSHRSRRPGRCPGDPQP</sequence>
<gene>
    <name evidence="7" type="ORF">I551_4002</name>
</gene>
<feature type="compositionally biased region" description="Low complexity" evidence="5">
    <location>
        <begin position="254"/>
        <end position="264"/>
    </location>
</feature>
<evidence type="ECO:0000313" key="7">
    <source>
        <dbReference type="EMBL" id="EUA89542.1"/>
    </source>
</evidence>
<dbReference type="SUPFAM" id="SSF52540">
    <property type="entry name" value="P-loop containing nucleoside triphosphate hydrolases"/>
    <property type="match status" value="1"/>
</dbReference>